<sequence length="185" mass="20195">MDMQALPADLRRAVDFHGHLCPGLLIGYRAVKALQARLDAGRAEDEELVAIVENDSCSVDAFQALLSTTLGKGNLRWLDHGKQAFTLHDRQSGRAVRALFVGDKLRKSLPDGSMDRQGFIQALLTAPEDALFALREVDVPPPAEAVIERSQPCDSCGEMTQPSRTVLIGERRLCRACAAKEGQQS</sequence>
<dbReference type="InterPro" id="IPR003814">
    <property type="entry name" value="FmdEsu_dom"/>
</dbReference>
<dbReference type="Pfam" id="PF02663">
    <property type="entry name" value="FmdE"/>
    <property type="match status" value="1"/>
</dbReference>
<dbReference type="STRING" id="644282.Deba_3073"/>
<dbReference type="InterPro" id="IPR053194">
    <property type="entry name" value="tRNA_methyltr_O"/>
</dbReference>
<protein>
    <submittedName>
        <fullName evidence="2">Formylmethanofuran dehydrogenase subunit E region</fullName>
    </submittedName>
</protein>
<dbReference type="PANTHER" id="PTHR39418:SF1">
    <property type="entry name" value="DEHYDROGENASE"/>
    <property type="match status" value="1"/>
</dbReference>
<dbReference type="EMBL" id="CP002085">
    <property type="protein sequence ID" value="ADK86426.1"/>
    <property type="molecule type" value="Genomic_DNA"/>
</dbReference>
<organism evidence="2 3">
    <name type="scientific">Desulfarculus baarsii (strain ATCC 33931 / DSM 2075 / LMG 7858 / VKM B-1802 / 2st14)</name>
    <dbReference type="NCBI Taxonomy" id="644282"/>
    <lineage>
        <taxon>Bacteria</taxon>
        <taxon>Pseudomonadati</taxon>
        <taxon>Thermodesulfobacteriota</taxon>
        <taxon>Desulfarculia</taxon>
        <taxon>Desulfarculales</taxon>
        <taxon>Desulfarculaceae</taxon>
        <taxon>Desulfarculus</taxon>
    </lineage>
</organism>
<proteinExistence type="predicted"/>
<dbReference type="SUPFAM" id="SSF143555">
    <property type="entry name" value="FwdE-like"/>
    <property type="match status" value="1"/>
</dbReference>
<evidence type="ECO:0000259" key="1">
    <source>
        <dbReference type="Pfam" id="PF02663"/>
    </source>
</evidence>
<dbReference type="KEGG" id="dbr:Deba_3073"/>
<feature type="domain" description="Formylmethanofuran dehydrogenase subunit E" evidence="1">
    <location>
        <begin position="16"/>
        <end position="132"/>
    </location>
</feature>
<dbReference type="Proteomes" id="UP000009047">
    <property type="component" value="Chromosome"/>
</dbReference>
<dbReference type="RefSeq" id="WP_013259863.1">
    <property type="nucleotide sequence ID" value="NC_014365.1"/>
</dbReference>
<name>E1QLJ1_DESB2</name>
<dbReference type="Gene3D" id="3.30.1330.130">
    <property type="match status" value="1"/>
</dbReference>
<gene>
    <name evidence="2" type="ordered locus">Deba_3073</name>
</gene>
<dbReference type="InterPro" id="IPR026328">
    <property type="entry name" value="FmdE"/>
</dbReference>
<dbReference type="AlphaFoldDB" id="E1QLJ1"/>
<dbReference type="PANTHER" id="PTHR39418">
    <property type="entry name" value="DEHYDROGENASE-RELATED"/>
    <property type="match status" value="1"/>
</dbReference>
<evidence type="ECO:0000313" key="2">
    <source>
        <dbReference type="EMBL" id="ADK86426.1"/>
    </source>
</evidence>
<dbReference type="eggNOG" id="COG2191">
    <property type="taxonomic scope" value="Bacteria"/>
</dbReference>
<reference evidence="2 3" key="1">
    <citation type="journal article" date="2010" name="Stand. Genomic Sci.">
        <title>Complete genome sequence of Desulfarculus baarsii type strain (2st14).</title>
        <authorList>
            <person name="Sun H."/>
            <person name="Spring S."/>
            <person name="Lapidus A."/>
            <person name="Davenport K."/>
            <person name="Del Rio T.G."/>
            <person name="Tice H."/>
            <person name="Nolan M."/>
            <person name="Copeland A."/>
            <person name="Cheng J.F."/>
            <person name="Lucas S."/>
            <person name="Tapia R."/>
            <person name="Goodwin L."/>
            <person name="Pitluck S."/>
            <person name="Ivanova N."/>
            <person name="Pagani I."/>
            <person name="Mavromatis K."/>
            <person name="Ovchinnikova G."/>
            <person name="Pati A."/>
            <person name="Chen A."/>
            <person name="Palaniappan K."/>
            <person name="Hauser L."/>
            <person name="Chang Y.J."/>
            <person name="Jeffries C.D."/>
            <person name="Detter J.C."/>
            <person name="Han C."/>
            <person name="Rohde M."/>
            <person name="Brambilla E."/>
            <person name="Goker M."/>
            <person name="Woyke T."/>
            <person name="Bristow J."/>
            <person name="Eisen J.A."/>
            <person name="Markowitz V."/>
            <person name="Hugenholtz P."/>
            <person name="Kyrpides N.C."/>
            <person name="Klenk H.P."/>
            <person name="Land M."/>
        </authorList>
    </citation>
    <scope>NUCLEOTIDE SEQUENCE [LARGE SCALE GENOMIC DNA]</scope>
    <source>
        <strain evidence="3">ATCC 33931 / DSM 2075 / LMG 7858 / VKM B-1802 / 2st14</strain>
    </source>
</reference>
<evidence type="ECO:0000313" key="3">
    <source>
        <dbReference type="Proteomes" id="UP000009047"/>
    </source>
</evidence>
<dbReference type="HOGENOM" id="CLU_087508_0_0_7"/>
<dbReference type="PIRSF" id="PIRSF006578">
    <property type="entry name" value="FwdE"/>
    <property type="match status" value="1"/>
</dbReference>
<accession>E1QLJ1</accession>
<keyword evidence="3" id="KW-1185">Reference proteome</keyword>